<evidence type="ECO:0000313" key="2">
    <source>
        <dbReference type="Proteomes" id="UP000464718"/>
    </source>
</evidence>
<protein>
    <submittedName>
        <fullName evidence="1">Uncharacterized protein</fullName>
    </submittedName>
</protein>
<dbReference type="EMBL" id="CP034298">
    <property type="protein sequence ID" value="QHH09450.1"/>
    <property type="molecule type" value="Genomic_DNA"/>
</dbReference>
<dbReference type="RefSeq" id="WP_029860027.1">
    <property type="nucleotide sequence ID" value="NZ_CP010883.1"/>
</dbReference>
<accession>A0AAX1FR22</accession>
<dbReference type="Proteomes" id="UP000464718">
    <property type="component" value="Chromosome i"/>
</dbReference>
<proteinExistence type="predicted"/>
<reference evidence="1 2" key="1">
    <citation type="submission" date="2018-12" db="EMBL/GenBank/DDBJ databases">
        <title>Genomic insights into the evolutionary origins and pathogenicity of five Vibrio parahaemolyticus strains isolated from the shrimp with acute hepatopancreatic necrosis disease (AHPND).</title>
        <authorList>
            <person name="Yang Q."/>
            <person name="Dong X."/>
            <person name="Xie G."/>
            <person name="Fu S."/>
            <person name="Zou P."/>
            <person name="Sun J."/>
            <person name="Wang Y."/>
            <person name="Huang J."/>
        </authorList>
    </citation>
    <scope>NUCLEOTIDE SEQUENCE [LARGE SCALE GENOMIC DNA]</scope>
    <source>
        <strain evidence="1 2">20160303005-1</strain>
    </source>
</reference>
<dbReference type="AlphaFoldDB" id="A0AAX1FR22"/>
<organism evidence="1 2">
    <name type="scientific">Vibrio parahaemolyticus</name>
    <dbReference type="NCBI Taxonomy" id="670"/>
    <lineage>
        <taxon>Bacteria</taxon>
        <taxon>Pseudomonadati</taxon>
        <taxon>Pseudomonadota</taxon>
        <taxon>Gammaproteobacteria</taxon>
        <taxon>Vibrionales</taxon>
        <taxon>Vibrionaceae</taxon>
        <taxon>Vibrio</taxon>
    </lineage>
</organism>
<sequence>MTLQELVLEQFPSLEMDGIRHLPLCDIFTITYKGHLIGYFNPRHNELRLDRDEINKLTGGENGV</sequence>
<gene>
    <name evidence="1" type="ORF">EHC69_08690</name>
</gene>
<evidence type="ECO:0000313" key="1">
    <source>
        <dbReference type="EMBL" id="QHH09450.1"/>
    </source>
</evidence>
<name>A0AAX1FR22_VIBPH</name>